<accession>A0A0R1SUM7</accession>
<dbReference type="STRING" id="1423739.FC85_GL002963"/>
<sequence length="108" mass="12071">MRLIIVIVQNKDANKLRSAFVDNKISATRFSSNGGFLRSGNATYFLAVKDNQFELTLKLIKENSSARDQYVNPPINFHGDPSGQSFPTMARVGGATIIILPIEKFYQF</sequence>
<dbReference type="Gene3D" id="3.30.70.120">
    <property type="match status" value="1"/>
</dbReference>
<proteinExistence type="predicted"/>
<evidence type="ECO:0000313" key="1">
    <source>
        <dbReference type="EMBL" id="KRL70178.1"/>
    </source>
</evidence>
<dbReference type="InterPro" id="IPR010375">
    <property type="entry name" value="CdAMP_rec"/>
</dbReference>
<name>A0A0R1SUM7_9LACO</name>
<comment type="caution">
    <text evidence="1">The sequence shown here is derived from an EMBL/GenBank/DDBJ whole genome shotgun (WGS) entry which is preliminary data.</text>
</comment>
<dbReference type="InterPro" id="IPR011322">
    <property type="entry name" value="N-reg_PII-like_a/b"/>
</dbReference>
<dbReference type="Pfam" id="PF06153">
    <property type="entry name" value="CdAMP_rec"/>
    <property type="match status" value="1"/>
</dbReference>
<dbReference type="InterPro" id="IPR015867">
    <property type="entry name" value="N-reg_PII/ATP_PRibTrfase_C"/>
</dbReference>
<dbReference type="Proteomes" id="UP000052013">
    <property type="component" value="Unassembled WGS sequence"/>
</dbReference>
<dbReference type="SUPFAM" id="SSF54913">
    <property type="entry name" value="GlnB-like"/>
    <property type="match status" value="1"/>
</dbReference>
<protein>
    <submittedName>
        <fullName evidence="1">Uncharacterized protein</fullName>
    </submittedName>
</protein>
<dbReference type="PATRIC" id="fig|1423739.3.peg.3083"/>
<organism evidence="1 2">
    <name type="scientific">Lentilactobacillus diolivorans DSM 14421</name>
    <dbReference type="NCBI Taxonomy" id="1423739"/>
    <lineage>
        <taxon>Bacteria</taxon>
        <taxon>Bacillati</taxon>
        <taxon>Bacillota</taxon>
        <taxon>Bacilli</taxon>
        <taxon>Lactobacillales</taxon>
        <taxon>Lactobacillaceae</taxon>
        <taxon>Lentilactobacillus</taxon>
    </lineage>
</organism>
<evidence type="ECO:0000313" key="2">
    <source>
        <dbReference type="Proteomes" id="UP000052013"/>
    </source>
</evidence>
<dbReference type="EMBL" id="AZEY01000003">
    <property type="protein sequence ID" value="KRL70178.1"/>
    <property type="molecule type" value="Genomic_DNA"/>
</dbReference>
<gene>
    <name evidence="1" type="ORF">FC85_GL002963</name>
</gene>
<reference evidence="1 2" key="1">
    <citation type="journal article" date="2015" name="Genome Announc.">
        <title>Expanding the biotechnology potential of lactobacilli through comparative genomics of 213 strains and associated genera.</title>
        <authorList>
            <person name="Sun Z."/>
            <person name="Harris H.M."/>
            <person name="McCann A."/>
            <person name="Guo C."/>
            <person name="Argimon S."/>
            <person name="Zhang W."/>
            <person name="Yang X."/>
            <person name="Jeffery I.B."/>
            <person name="Cooney J.C."/>
            <person name="Kagawa T.F."/>
            <person name="Liu W."/>
            <person name="Song Y."/>
            <person name="Salvetti E."/>
            <person name="Wrobel A."/>
            <person name="Rasinkangas P."/>
            <person name="Parkhill J."/>
            <person name="Rea M.C."/>
            <person name="O'Sullivan O."/>
            <person name="Ritari J."/>
            <person name="Douillard F.P."/>
            <person name="Paul Ross R."/>
            <person name="Yang R."/>
            <person name="Briner A.E."/>
            <person name="Felis G.E."/>
            <person name="de Vos W.M."/>
            <person name="Barrangou R."/>
            <person name="Klaenhammer T.R."/>
            <person name="Caufield P.W."/>
            <person name="Cui Y."/>
            <person name="Zhang H."/>
            <person name="O'Toole P.W."/>
        </authorList>
    </citation>
    <scope>NUCLEOTIDE SEQUENCE [LARGE SCALE GENOMIC DNA]</scope>
    <source>
        <strain evidence="1 2">DSM 14421</strain>
    </source>
</reference>
<dbReference type="PANTHER" id="PTHR38456:SF1">
    <property type="entry name" value="CYCLIC DI-AMP RECEPTOR A"/>
    <property type="match status" value="1"/>
</dbReference>
<dbReference type="PANTHER" id="PTHR38456">
    <property type="entry name" value="CYCLIC DI-AMP RECEPTOR A"/>
    <property type="match status" value="1"/>
</dbReference>
<dbReference type="AlphaFoldDB" id="A0A0R1SUM7"/>
<dbReference type="RefSeq" id="WP_057863534.1">
    <property type="nucleotide sequence ID" value="NZ_AZEY01000003.1"/>
</dbReference>